<protein>
    <submittedName>
        <fullName evidence="1">Uncharacterized protein</fullName>
    </submittedName>
</protein>
<dbReference type="Proteomes" id="UP001152888">
    <property type="component" value="Unassembled WGS sequence"/>
</dbReference>
<gene>
    <name evidence="1" type="ORF">ACAOBT_LOCUS22044</name>
</gene>
<keyword evidence="2" id="KW-1185">Reference proteome</keyword>
<evidence type="ECO:0000313" key="1">
    <source>
        <dbReference type="EMBL" id="CAH1994297.1"/>
    </source>
</evidence>
<name>A0A9P0LD02_ACAOB</name>
<dbReference type="SUPFAM" id="SSF81631">
    <property type="entry name" value="PAP/OAS1 substrate-binding domain"/>
    <property type="match status" value="1"/>
</dbReference>
<evidence type="ECO:0000313" key="2">
    <source>
        <dbReference type="Proteomes" id="UP001152888"/>
    </source>
</evidence>
<reference evidence="1" key="1">
    <citation type="submission" date="2022-03" db="EMBL/GenBank/DDBJ databases">
        <authorList>
            <person name="Sayadi A."/>
        </authorList>
    </citation>
    <scope>NUCLEOTIDE SEQUENCE</scope>
</reference>
<proteinExistence type="predicted"/>
<accession>A0A9P0LD02</accession>
<comment type="caution">
    <text evidence="1">The sequence shown here is derived from an EMBL/GenBank/DDBJ whole genome shotgun (WGS) entry which is preliminary data.</text>
</comment>
<organism evidence="1 2">
    <name type="scientific">Acanthoscelides obtectus</name>
    <name type="common">Bean weevil</name>
    <name type="synonym">Bruchus obtectus</name>
    <dbReference type="NCBI Taxonomy" id="200917"/>
    <lineage>
        <taxon>Eukaryota</taxon>
        <taxon>Metazoa</taxon>
        <taxon>Ecdysozoa</taxon>
        <taxon>Arthropoda</taxon>
        <taxon>Hexapoda</taxon>
        <taxon>Insecta</taxon>
        <taxon>Pterygota</taxon>
        <taxon>Neoptera</taxon>
        <taxon>Endopterygota</taxon>
        <taxon>Coleoptera</taxon>
        <taxon>Polyphaga</taxon>
        <taxon>Cucujiformia</taxon>
        <taxon>Chrysomeloidea</taxon>
        <taxon>Chrysomelidae</taxon>
        <taxon>Bruchinae</taxon>
        <taxon>Bruchini</taxon>
        <taxon>Acanthoscelides</taxon>
    </lineage>
</organism>
<sequence length="115" mass="12991">MSFSVEVFHNRIIFLGINANAPHSDMQKMLLVVCPLLGHTVRKTVFENTSCLPPEMKSYVNKLQSGDPELFRYTSSFCVQDPFDLSHNLSKAWTSATVNKFKALCNLSVQHLDTL</sequence>
<dbReference type="OrthoDB" id="407432at2759"/>
<dbReference type="EMBL" id="CAKOFQ010007196">
    <property type="protein sequence ID" value="CAH1994297.1"/>
    <property type="molecule type" value="Genomic_DNA"/>
</dbReference>
<dbReference type="Gene3D" id="1.10.1410.10">
    <property type="match status" value="1"/>
</dbReference>
<dbReference type="AlphaFoldDB" id="A0A9P0LD02"/>